<gene>
    <name evidence="2" type="ORF">CA267_018600</name>
</gene>
<keyword evidence="1" id="KW-0732">Signal</keyword>
<dbReference type="KEGG" id="apel:CA267_018600"/>
<reference evidence="3" key="1">
    <citation type="submission" date="2014-12" db="EMBL/GenBank/DDBJ databases">
        <title>Complete genome sequence of a multi-drug resistant Klebsiella pneumoniae.</title>
        <authorList>
            <person name="Hua X."/>
            <person name="Chen Q."/>
            <person name="Li X."/>
            <person name="Feng Y."/>
            <person name="Ruan Z."/>
            <person name="Yu Y."/>
        </authorList>
    </citation>
    <scope>NUCLEOTIDE SEQUENCE [LARGE SCALE GENOMIC DNA]</scope>
    <source>
        <strain evidence="3">5.12</strain>
    </source>
</reference>
<name>A0A6M4MI71_9ALTE</name>
<dbReference type="InterPro" id="IPR022562">
    <property type="entry name" value="DUF3466"/>
</dbReference>
<keyword evidence="3" id="KW-1185">Reference proteome</keyword>
<evidence type="ECO:0000313" key="2">
    <source>
        <dbReference type="EMBL" id="QJR82618.1"/>
    </source>
</evidence>
<reference evidence="2 3" key="2">
    <citation type="submission" date="2020-04" db="EMBL/GenBank/DDBJ databases">
        <title>Complete genome sequence of Alteromonas pelagimontana 5.12T.</title>
        <authorList>
            <person name="Sinha R.K."/>
            <person name="Krishnan K.P."/>
            <person name="Kurian J.P."/>
        </authorList>
    </citation>
    <scope>NUCLEOTIDE SEQUENCE [LARGE SCALE GENOMIC DNA]</scope>
    <source>
        <strain evidence="2 3">5.12</strain>
    </source>
</reference>
<feature type="signal peptide" evidence="1">
    <location>
        <begin position="1"/>
        <end position="21"/>
    </location>
</feature>
<dbReference type="AlphaFoldDB" id="A0A6M4MI71"/>
<dbReference type="RefSeq" id="WP_075609401.1">
    <property type="nucleotide sequence ID" value="NZ_CP052766.1"/>
</dbReference>
<evidence type="ECO:0000256" key="1">
    <source>
        <dbReference type="SAM" id="SignalP"/>
    </source>
</evidence>
<accession>A0A6M4MI71</accession>
<sequence length="565" mass="62398">MKLTQLTAAVLLATGSLSAAAATYSVTPLPVQDIAKDNYAQSIDNTGSMLTTVQYEFNPPIDLERLEDSGFYDASTYGNTSYSLEDEDDIRQGIFSNADFSTIYNFILYYSSNNNVLTQHLAPYRSYVSDTVDADLVPGFDEVSEKFDDYSRSVRTIARDSLNRNVIVGVSEGLYTDLEYTNEDDEEVTYTYNTMRDQAFAQVNGVTKRLAPEDTTLNGLSYAYAVNDNLQVAGYGTTSFLDSLDTAIEECNDDEERGDQPVEICLRNILYTSAYSAAAQVRATIWQLDGTGDVINLTTYPLLFTPEEDSTASYATRAYDINNNGIAVGDSATGETVYISAYQSRSVATSFANGETTELLPRDENITSRALSINDENWITGWALRKPGSYARERLFAYNLDTGEARYPQGFFINSATIGNAINNNNIIVGSSEFNYASDTNRETHAFMYDIQSDEFTDLNDLVGCDSEYTLVDAIDINDNNEIIANARVRVPARYANGNEILNSAGETVLQDTIVAVKLSPLNSETTDSCDVDGDEEESYERQGAAVSPLWLLTLAGFLGFRRRK</sequence>
<proteinExistence type="predicted"/>
<dbReference type="Pfam" id="PF11949">
    <property type="entry name" value="DUF3466"/>
    <property type="match status" value="1"/>
</dbReference>
<feature type="chain" id="PRO_5028937626" evidence="1">
    <location>
        <begin position="22"/>
        <end position="565"/>
    </location>
</feature>
<protein>
    <submittedName>
        <fullName evidence="2">DUF3466 family protein</fullName>
    </submittedName>
</protein>
<dbReference type="Proteomes" id="UP000219285">
    <property type="component" value="Chromosome"/>
</dbReference>
<organism evidence="2 3">
    <name type="scientific">Alteromonas pelagimontana</name>
    <dbReference type="NCBI Taxonomy" id="1858656"/>
    <lineage>
        <taxon>Bacteria</taxon>
        <taxon>Pseudomonadati</taxon>
        <taxon>Pseudomonadota</taxon>
        <taxon>Gammaproteobacteria</taxon>
        <taxon>Alteromonadales</taxon>
        <taxon>Alteromonadaceae</taxon>
        <taxon>Alteromonas/Salinimonas group</taxon>
        <taxon>Alteromonas</taxon>
    </lineage>
</organism>
<dbReference type="EMBL" id="CP052766">
    <property type="protein sequence ID" value="QJR82618.1"/>
    <property type="molecule type" value="Genomic_DNA"/>
</dbReference>
<evidence type="ECO:0000313" key="3">
    <source>
        <dbReference type="Proteomes" id="UP000219285"/>
    </source>
</evidence>
<dbReference type="OrthoDB" id="6219137at2"/>